<name>A0ABT4PRW0_9MYCO</name>
<comment type="caution">
    <text evidence="2">The sequence shown here is derived from an EMBL/GenBank/DDBJ whole genome shotgun (WGS) entry which is preliminary data.</text>
</comment>
<dbReference type="CDD" id="cd00761">
    <property type="entry name" value="Glyco_tranf_GTA_type"/>
    <property type="match status" value="1"/>
</dbReference>
<accession>A0ABT4PRW0</accession>
<keyword evidence="3" id="KW-1185">Reference proteome</keyword>
<dbReference type="RefSeq" id="WP_269893978.1">
    <property type="nucleotide sequence ID" value="NZ_JAPZPY010000003.1"/>
</dbReference>
<dbReference type="SUPFAM" id="SSF53448">
    <property type="entry name" value="Nucleotide-diphospho-sugar transferases"/>
    <property type="match status" value="1"/>
</dbReference>
<feature type="domain" description="Glycosyltransferase 2-like" evidence="1">
    <location>
        <begin position="8"/>
        <end position="115"/>
    </location>
</feature>
<dbReference type="EMBL" id="JAPZPY010000003">
    <property type="protein sequence ID" value="MCZ8379276.1"/>
    <property type="molecule type" value="Genomic_DNA"/>
</dbReference>
<dbReference type="Gene3D" id="3.90.550.10">
    <property type="entry name" value="Spore Coat Polysaccharide Biosynthesis Protein SpsA, Chain A"/>
    <property type="match status" value="1"/>
</dbReference>
<dbReference type="Proteomes" id="UP001142153">
    <property type="component" value="Unassembled WGS sequence"/>
</dbReference>
<dbReference type="Pfam" id="PF00535">
    <property type="entry name" value="Glycos_transf_2"/>
    <property type="match status" value="1"/>
</dbReference>
<evidence type="ECO:0000259" key="1">
    <source>
        <dbReference type="Pfam" id="PF00535"/>
    </source>
</evidence>
<dbReference type="InterPro" id="IPR001173">
    <property type="entry name" value="Glyco_trans_2-like"/>
</dbReference>
<sequence>MTSPRTVSVVIATVGRDTLRTAVESALRQTMRPVEVIVVLDGECEPDLPDDDSIVVLRTTGGEGPGRARHLGASSASGELIALLDDDDTWSPDKLERQLAAAPDGDEWIMSCRFTSWPAGRPMTFPRNLIGPTAAIYPYMFEFRSMRTGGSAVQTSTLLFPRAVAERVPISVTAGSIHDEPLWLHEVRRAYPALPILQLPESYVQCGITPGSVSRPATDRTDALIDWGVRELASEDARVRGDYFLTISVGAAVSAGSLQGVWRSIAAGTRFGRPGPWAFAYATAALGRIPLRRLRHFIDTSKRRIER</sequence>
<evidence type="ECO:0000313" key="2">
    <source>
        <dbReference type="EMBL" id="MCZ8379276.1"/>
    </source>
</evidence>
<protein>
    <submittedName>
        <fullName evidence="2">Glycosyltransferase family 2 protein</fullName>
    </submittedName>
</protein>
<gene>
    <name evidence="2" type="ORF">O6P37_10410</name>
</gene>
<dbReference type="PANTHER" id="PTHR43685">
    <property type="entry name" value="GLYCOSYLTRANSFERASE"/>
    <property type="match status" value="1"/>
</dbReference>
<dbReference type="InterPro" id="IPR029044">
    <property type="entry name" value="Nucleotide-diphossugar_trans"/>
</dbReference>
<organism evidence="2 3">
    <name type="scientific">Mycobacterium hippophais</name>
    <dbReference type="NCBI Taxonomy" id="3016340"/>
    <lineage>
        <taxon>Bacteria</taxon>
        <taxon>Bacillati</taxon>
        <taxon>Actinomycetota</taxon>
        <taxon>Actinomycetes</taxon>
        <taxon>Mycobacteriales</taxon>
        <taxon>Mycobacteriaceae</taxon>
        <taxon>Mycobacterium</taxon>
    </lineage>
</organism>
<dbReference type="InterPro" id="IPR050834">
    <property type="entry name" value="Glycosyltransf_2"/>
</dbReference>
<proteinExistence type="predicted"/>
<evidence type="ECO:0000313" key="3">
    <source>
        <dbReference type="Proteomes" id="UP001142153"/>
    </source>
</evidence>
<reference evidence="2" key="1">
    <citation type="submission" date="2022-12" db="EMBL/GenBank/DDBJ databases">
        <authorList>
            <person name="Deng Y."/>
            <person name="Zhang Y.-Q."/>
        </authorList>
    </citation>
    <scope>NUCLEOTIDE SEQUENCE</scope>
    <source>
        <strain evidence="2">CPCC 205372</strain>
    </source>
</reference>
<dbReference type="PANTHER" id="PTHR43685:SF2">
    <property type="entry name" value="GLYCOSYLTRANSFERASE 2-LIKE DOMAIN-CONTAINING PROTEIN"/>
    <property type="match status" value="1"/>
</dbReference>